<gene>
    <name evidence="1" type="ORF">SAMN05660197_1511</name>
</gene>
<name>A0A1W1WU29_9BACT</name>
<dbReference type="SUPFAM" id="SSF47240">
    <property type="entry name" value="Ferritin-like"/>
    <property type="match status" value="1"/>
</dbReference>
<dbReference type="Proteomes" id="UP000192602">
    <property type="component" value="Unassembled WGS sequence"/>
</dbReference>
<organism evidence="1 2">
    <name type="scientific">Nitratiruptor tergarcus DSM 16512</name>
    <dbReference type="NCBI Taxonomy" id="1069081"/>
    <lineage>
        <taxon>Bacteria</taxon>
        <taxon>Pseudomonadati</taxon>
        <taxon>Campylobacterota</taxon>
        <taxon>Epsilonproteobacteria</taxon>
        <taxon>Nautiliales</taxon>
        <taxon>Nitratiruptoraceae</taxon>
        <taxon>Nitratiruptor</taxon>
    </lineage>
</organism>
<keyword evidence="2" id="KW-1185">Reference proteome</keyword>
<dbReference type="InterPro" id="IPR012348">
    <property type="entry name" value="RNR-like"/>
</dbReference>
<dbReference type="OrthoDB" id="581372at2"/>
<reference evidence="2" key="1">
    <citation type="submission" date="2017-04" db="EMBL/GenBank/DDBJ databases">
        <authorList>
            <person name="Varghese N."/>
            <person name="Submissions S."/>
        </authorList>
    </citation>
    <scope>NUCLEOTIDE SEQUENCE [LARGE SCALE GENOMIC DNA]</scope>
    <source>
        <strain evidence="2">DSM 16512</strain>
    </source>
</reference>
<accession>A0A1W1WU29</accession>
<dbReference type="AlphaFoldDB" id="A0A1W1WU29"/>
<dbReference type="Gene3D" id="1.10.620.20">
    <property type="entry name" value="Ribonucleotide Reductase, subunit A"/>
    <property type="match status" value="1"/>
</dbReference>
<evidence type="ECO:0000313" key="2">
    <source>
        <dbReference type="Proteomes" id="UP000192602"/>
    </source>
</evidence>
<dbReference type="CDD" id="cd00657">
    <property type="entry name" value="Ferritin_like"/>
    <property type="match status" value="1"/>
</dbReference>
<dbReference type="STRING" id="1069081.SAMN05660197_1511"/>
<evidence type="ECO:0000313" key="1">
    <source>
        <dbReference type="EMBL" id="SMC09689.1"/>
    </source>
</evidence>
<dbReference type="EMBL" id="FWWZ01000001">
    <property type="protein sequence ID" value="SMC09689.1"/>
    <property type="molecule type" value="Genomic_DNA"/>
</dbReference>
<dbReference type="GO" id="GO:0016491">
    <property type="term" value="F:oxidoreductase activity"/>
    <property type="evidence" value="ECO:0007669"/>
    <property type="project" value="InterPro"/>
</dbReference>
<sequence length="268" mass="32098">MRWHYEDIDYANINAKALKDKTFLFYLITSASFIEITSDVYEKNLIQFYSDNMKIVSWLEKVWEPEEIQHGKALKKFVNTVWPEFDWEKAYERFKEYYLPHCTLDEFQPTKAKEMLARMVVETGTSTFYKALENYSTDLNTPVLGKIAHNISKDEVYHYDKFEDGFRYYNQNEKLRRDDIIKVIYDRLKEVDGEDGRLAFRAIWEVRENEPFKDIHYEEHKKLVGKFAKKYYPYNMAIKMLLRPLDLNKTVEKVTVPMVRGALKILGI</sequence>
<dbReference type="RefSeq" id="WP_084275905.1">
    <property type="nucleotide sequence ID" value="NZ_AP026671.1"/>
</dbReference>
<protein>
    <recommendedName>
        <fullName evidence="3">Fatty acid desaturase</fullName>
    </recommendedName>
</protein>
<dbReference type="InterPro" id="IPR009078">
    <property type="entry name" value="Ferritin-like_SF"/>
</dbReference>
<evidence type="ECO:0008006" key="3">
    <source>
        <dbReference type="Google" id="ProtNLM"/>
    </source>
</evidence>
<proteinExistence type="predicted"/>